<proteinExistence type="predicted"/>
<dbReference type="Proteomes" id="UP001054945">
    <property type="component" value="Unassembled WGS sequence"/>
</dbReference>
<comment type="caution">
    <text evidence="2">The sequence shown here is derived from an EMBL/GenBank/DDBJ whole genome shotgun (WGS) entry which is preliminary data.</text>
</comment>
<dbReference type="InterPro" id="IPR031481">
    <property type="entry name" value="Glyco_tran_10_N"/>
</dbReference>
<name>A0AAV4VUP1_CAEEX</name>
<reference evidence="2 3" key="1">
    <citation type="submission" date="2021-06" db="EMBL/GenBank/DDBJ databases">
        <title>Caerostris extrusa draft genome.</title>
        <authorList>
            <person name="Kono N."/>
            <person name="Arakawa K."/>
        </authorList>
    </citation>
    <scope>NUCLEOTIDE SEQUENCE [LARGE SCALE GENOMIC DNA]</scope>
</reference>
<evidence type="ECO:0000259" key="1">
    <source>
        <dbReference type="Pfam" id="PF17039"/>
    </source>
</evidence>
<sequence>MLLMLSLGIKIFDKTPNSASSFCDRSGSRKWKEKYVNRQVRTNADAVLFHAPDLNSSNIPKRLRVDQIWILYSMEPPRYAVLKWHFD</sequence>
<protein>
    <recommendedName>
        <fullName evidence="1">Fucosyltransferase N-terminal domain-containing protein</fullName>
    </recommendedName>
</protein>
<gene>
    <name evidence="2" type="ORF">CEXT_402681</name>
</gene>
<dbReference type="EMBL" id="BPLR01015166">
    <property type="protein sequence ID" value="GIY74072.1"/>
    <property type="molecule type" value="Genomic_DNA"/>
</dbReference>
<feature type="domain" description="Fucosyltransferase N-terminal" evidence="1">
    <location>
        <begin position="35"/>
        <end position="79"/>
    </location>
</feature>
<keyword evidence="3" id="KW-1185">Reference proteome</keyword>
<dbReference type="Pfam" id="PF17039">
    <property type="entry name" value="Glyco_tran_10_N"/>
    <property type="match status" value="1"/>
</dbReference>
<dbReference type="AlphaFoldDB" id="A0AAV4VUP1"/>
<organism evidence="2 3">
    <name type="scientific">Caerostris extrusa</name>
    <name type="common">Bark spider</name>
    <name type="synonym">Caerostris bankana</name>
    <dbReference type="NCBI Taxonomy" id="172846"/>
    <lineage>
        <taxon>Eukaryota</taxon>
        <taxon>Metazoa</taxon>
        <taxon>Ecdysozoa</taxon>
        <taxon>Arthropoda</taxon>
        <taxon>Chelicerata</taxon>
        <taxon>Arachnida</taxon>
        <taxon>Araneae</taxon>
        <taxon>Araneomorphae</taxon>
        <taxon>Entelegynae</taxon>
        <taxon>Araneoidea</taxon>
        <taxon>Araneidae</taxon>
        <taxon>Caerostris</taxon>
    </lineage>
</organism>
<accession>A0AAV4VUP1</accession>
<evidence type="ECO:0000313" key="2">
    <source>
        <dbReference type="EMBL" id="GIY74072.1"/>
    </source>
</evidence>
<evidence type="ECO:0000313" key="3">
    <source>
        <dbReference type="Proteomes" id="UP001054945"/>
    </source>
</evidence>
<dbReference type="SUPFAM" id="SSF53756">
    <property type="entry name" value="UDP-Glycosyltransferase/glycogen phosphorylase"/>
    <property type="match status" value="1"/>
</dbReference>